<dbReference type="AlphaFoldDB" id="A0A9N8WV07"/>
<name>A0A9N8WV07_9GLOM</name>
<dbReference type="EMBL" id="CAJVPJ010000206">
    <property type="protein sequence ID" value="CAG8495331.1"/>
    <property type="molecule type" value="Genomic_DNA"/>
</dbReference>
<evidence type="ECO:0000313" key="1">
    <source>
        <dbReference type="EMBL" id="CAG8495331.1"/>
    </source>
</evidence>
<proteinExistence type="predicted"/>
<comment type="caution">
    <text evidence="1">The sequence shown here is derived from an EMBL/GenBank/DDBJ whole genome shotgun (WGS) entry which is preliminary data.</text>
</comment>
<gene>
    <name evidence="1" type="ORF">POCULU_LOCUS2290</name>
</gene>
<evidence type="ECO:0000313" key="2">
    <source>
        <dbReference type="Proteomes" id="UP000789572"/>
    </source>
</evidence>
<sequence>HTFVRRRYVTTPPPSKQKLVHMRYMLNKYASLEAGLRIQNYEIPYGGFSLHENHTNTRKSI</sequence>
<feature type="non-terminal residue" evidence="1">
    <location>
        <position position="1"/>
    </location>
</feature>
<protein>
    <submittedName>
        <fullName evidence="1">3490_t:CDS:1</fullName>
    </submittedName>
</protein>
<keyword evidence="2" id="KW-1185">Reference proteome</keyword>
<accession>A0A9N8WV07</accession>
<reference evidence="1" key="1">
    <citation type="submission" date="2021-06" db="EMBL/GenBank/DDBJ databases">
        <authorList>
            <person name="Kallberg Y."/>
            <person name="Tangrot J."/>
            <person name="Rosling A."/>
        </authorList>
    </citation>
    <scope>NUCLEOTIDE SEQUENCE</scope>
    <source>
        <strain evidence="1">IA702</strain>
    </source>
</reference>
<organism evidence="1 2">
    <name type="scientific">Paraglomus occultum</name>
    <dbReference type="NCBI Taxonomy" id="144539"/>
    <lineage>
        <taxon>Eukaryota</taxon>
        <taxon>Fungi</taxon>
        <taxon>Fungi incertae sedis</taxon>
        <taxon>Mucoromycota</taxon>
        <taxon>Glomeromycotina</taxon>
        <taxon>Glomeromycetes</taxon>
        <taxon>Paraglomerales</taxon>
        <taxon>Paraglomeraceae</taxon>
        <taxon>Paraglomus</taxon>
    </lineage>
</organism>
<dbReference type="Proteomes" id="UP000789572">
    <property type="component" value="Unassembled WGS sequence"/>
</dbReference>